<gene>
    <name evidence="3" type="ORF">BD626DRAFT_618522</name>
</gene>
<dbReference type="STRING" id="97359.A0A550BW52"/>
<feature type="region of interest" description="Disordered" evidence="1">
    <location>
        <begin position="963"/>
        <end position="983"/>
    </location>
</feature>
<dbReference type="EMBL" id="VDMD01000060">
    <property type="protein sequence ID" value="TRM56736.1"/>
    <property type="molecule type" value="Genomic_DNA"/>
</dbReference>
<dbReference type="Proteomes" id="UP000320762">
    <property type="component" value="Unassembled WGS sequence"/>
</dbReference>
<evidence type="ECO:0000259" key="2">
    <source>
        <dbReference type="SMART" id="SM01216"/>
    </source>
</evidence>
<organism evidence="3 4">
    <name type="scientific">Schizophyllum amplum</name>
    <dbReference type="NCBI Taxonomy" id="97359"/>
    <lineage>
        <taxon>Eukaryota</taxon>
        <taxon>Fungi</taxon>
        <taxon>Dikarya</taxon>
        <taxon>Basidiomycota</taxon>
        <taxon>Agaricomycotina</taxon>
        <taxon>Agaricomycetes</taxon>
        <taxon>Agaricomycetidae</taxon>
        <taxon>Agaricales</taxon>
        <taxon>Schizophyllaceae</taxon>
        <taxon>Schizophyllum</taxon>
    </lineage>
</organism>
<comment type="caution">
    <text evidence="3">The sequence shown here is derived from an EMBL/GenBank/DDBJ whole genome shotgun (WGS) entry which is preliminary data.</text>
</comment>
<proteinExistence type="predicted"/>
<evidence type="ECO:0000313" key="4">
    <source>
        <dbReference type="Proteomes" id="UP000320762"/>
    </source>
</evidence>
<feature type="region of interest" description="Disordered" evidence="1">
    <location>
        <begin position="783"/>
        <end position="808"/>
    </location>
</feature>
<dbReference type="PANTHER" id="PTHR15678">
    <property type="entry name" value="ANTIGEN MLAA-22-RELATED"/>
    <property type="match status" value="1"/>
</dbReference>
<evidence type="ECO:0000256" key="1">
    <source>
        <dbReference type="SAM" id="MobiDB-lite"/>
    </source>
</evidence>
<name>A0A550BW52_9AGAR</name>
<dbReference type="InterPro" id="IPR045167">
    <property type="entry name" value="Hobbit"/>
</dbReference>
<reference evidence="3 4" key="1">
    <citation type="journal article" date="2019" name="New Phytol.">
        <title>Comparative genomics reveals unique wood-decay strategies and fruiting body development in the Schizophyllaceae.</title>
        <authorList>
            <person name="Almasi E."/>
            <person name="Sahu N."/>
            <person name="Krizsan K."/>
            <person name="Balint B."/>
            <person name="Kovacs G.M."/>
            <person name="Kiss B."/>
            <person name="Cseklye J."/>
            <person name="Drula E."/>
            <person name="Henrissat B."/>
            <person name="Nagy I."/>
            <person name="Chovatia M."/>
            <person name="Adam C."/>
            <person name="LaButti K."/>
            <person name="Lipzen A."/>
            <person name="Riley R."/>
            <person name="Grigoriev I.V."/>
            <person name="Nagy L.G."/>
        </authorList>
    </citation>
    <scope>NUCLEOTIDE SEQUENCE [LARGE SCALE GENOMIC DNA]</scope>
    <source>
        <strain evidence="3 4">NL-1724</strain>
    </source>
</reference>
<dbReference type="PANTHER" id="PTHR15678:SF6">
    <property type="entry name" value="BRIDGE-LIKE LIPID TRANSFER PROTEIN FAMILY MEMBER 2"/>
    <property type="match status" value="1"/>
</dbReference>
<dbReference type="InterPro" id="IPR019449">
    <property type="entry name" value="FMP27_WPPW_RBG"/>
</dbReference>
<dbReference type="OrthoDB" id="1562405at2759"/>
<sequence>MPVKTYALSQVQVLTDATAVSYSAATQDLMRVLDSIRSRLSTPRFGRHLATIKYRISVPQLYLMHAYIDDFRQTWVEGVTSSMGVEGLLKDFQADFHEIEQEMVVPGMHSNTTKVIRRKPFYAAEVRVKDLDLFAMCPYIAYFKRDPVNSPHPDEDLKTKFGNGSSHDCLLDMQASIPEIQIDLTSRRVVDMKLAINMSDSKSDSYSDKVRATQDNPPVVLMNAQENVEPVQHMVTMLEEYIAHLQELDARPDSKMEEQDYRLPSDTVSPDGWTEFDNVFQVHCPKIFDSAIRDVDQANTVLKDEPLEESLEGSTQNPAQMAALALKIISGEGRKTNSQDDTRETLAVPLDICDVDPLHSWPAGVLSGALRADGDTEAITILAAIQAKMQTFAVMDELNAKDPVSARIMSRSYASLSGLQMLSPAGKDQAGDGCVPLEVLIDLRCEAGFSIVSSLKRMRCLRNNITFAITHASHHKHALVNVHHLQDQTDLIRIHSPRFFVGATEDHFQFITRVIAKVLLLSNPAHKTRLDKLETLLFAYDFTDLASAAKVVFSIHQRLRHAIEMQRAAGSSVNLADPSTRVEKLKLRAHIYLLSEELLDRSDDYMADKSAVMLPTSYSEISWRMLDKSRDMLAKLVVQDTYFHWLCRQGSSTVNHLSVGNLQASMVLGMRYGRRFWRSTMSRRIFSRMRRLKLYLQRGLLLLANWSVLAPAGGITIYELFQVQPHPFRLQLHAAMGRKIMEYFWSGRLERAELKASDEQADGWKMSPLTRMMSLDGNKVDGQDNLEGGWRNRSKAGGGGVQRQDGRCGDEDSVFAEEFRRNEGFQTALPGLHSPLELSARMPFSSFVEEALDIWAARLTADADPLFDAADKALARTPEGAAAAFKLLQADVGLVRGLAGEPVGDLLDVPIVRTGVMDVTGGCWLVGGPTSLSSALCEGGACGGRTLDLDCNPANGAAFNHQRNAQSASGRPDRGAETWLNHI</sequence>
<keyword evidence="4" id="KW-1185">Reference proteome</keyword>
<accession>A0A550BW52</accession>
<dbReference type="Pfam" id="PF10344">
    <property type="entry name" value="Hobbit"/>
    <property type="match status" value="1"/>
</dbReference>
<feature type="domain" description="FMP27 WPPW motif-containing RBG unit" evidence="2">
    <location>
        <begin position="84"/>
        <end position="440"/>
    </location>
</feature>
<protein>
    <submittedName>
        <fullName evidence="3">Golgi-body localization protein domain-containing protein</fullName>
    </submittedName>
</protein>
<dbReference type="AlphaFoldDB" id="A0A550BW52"/>
<dbReference type="SMART" id="SM01216">
    <property type="entry name" value="Fmp27_WPPW"/>
    <property type="match status" value="1"/>
</dbReference>
<evidence type="ECO:0000313" key="3">
    <source>
        <dbReference type="EMBL" id="TRM56736.1"/>
    </source>
</evidence>